<keyword evidence="3" id="KW-1185">Reference proteome</keyword>
<reference evidence="2" key="1">
    <citation type="submission" date="2014-09" db="EMBL/GenBank/DDBJ databases">
        <title>Genome sequence of the luminous mushroom Mycena chlorophos for searching fungal bioluminescence genes.</title>
        <authorList>
            <person name="Tanaka Y."/>
            <person name="Kasuga D."/>
            <person name="Oba Y."/>
            <person name="Hase S."/>
            <person name="Sato K."/>
            <person name="Oba Y."/>
            <person name="Sakakibara Y."/>
        </authorList>
    </citation>
    <scope>NUCLEOTIDE SEQUENCE</scope>
</reference>
<accession>A0ABQ0LT04</accession>
<feature type="region of interest" description="Disordered" evidence="1">
    <location>
        <begin position="49"/>
        <end position="78"/>
    </location>
</feature>
<dbReference type="Proteomes" id="UP000815677">
    <property type="component" value="Unassembled WGS sequence"/>
</dbReference>
<dbReference type="EMBL" id="DF848543">
    <property type="protein sequence ID" value="GAT54199.1"/>
    <property type="molecule type" value="Genomic_DNA"/>
</dbReference>
<protein>
    <submittedName>
        <fullName evidence="2">Uncharacterized protein</fullName>
    </submittedName>
</protein>
<evidence type="ECO:0000313" key="2">
    <source>
        <dbReference type="EMBL" id="GAT54199.1"/>
    </source>
</evidence>
<name>A0ABQ0LT04_MYCCL</name>
<organism evidence="2 3">
    <name type="scientific">Mycena chlorophos</name>
    <name type="common">Agaric fungus</name>
    <name type="synonym">Agaricus chlorophos</name>
    <dbReference type="NCBI Taxonomy" id="658473"/>
    <lineage>
        <taxon>Eukaryota</taxon>
        <taxon>Fungi</taxon>
        <taxon>Dikarya</taxon>
        <taxon>Basidiomycota</taxon>
        <taxon>Agaricomycotina</taxon>
        <taxon>Agaricomycetes</taxon>
        <taxon>Agaricomycetidae</taxon>
        <taxon>Agaricales</taxon>
        <taxon>Marasmiineae</taxon>
        <taxon>Mycenaceae</taxon>
        <taxon>Mycena</taxon>
    </lineage>
</organism>
<gene>
    <name evidence="2" type="ORF">MCHLO_11074</name>
</gene>
<sequence>MFIFRRKAVRGDEAATRRQMRVLRTTTVGGAERPGYGRGLGGVRANATEVLGAKDPRQVPQRRASTCDDDDDGRDEKKSSAILMVMVVSMWKCAPDTDAGQLAELG</sequence>
<proteinExistence type="predicted"/>
<evidence type="ECO:0000256" key="1">
    <source>
        <dbReference type="SAM" id="MobiDB-lite"/>
    </source>
</evidence>
<evidence type="ECO:0000313" key="3">
    <source>
        <dbReference type="Proteomes" id="UP000815677"/>
    </source>
</evidence>